<dbReference type="RefSeq" id="WP_077111345.1">
    <property type="nucleotide sequence ID" value="NZ_JAFBFH010000003.1"/>
</dbReference>
<dbReference type="EMBL" id="JAFBFH010000003">
    <property type="protein sequence ID" value="MBM7713768.1"/>
    <property type="molecule type" value="Genomic_DNA"/>
</dbReference>
<keyword evidence="2 6" id="KW-0889">Transcription antitermination</keyword>
<evidence type="ECO:0000256" key="4">
    <source>
        <dbReference type="ARBA" id="ARBA00023015"/>
    </source>
</evidence>
<evidence type="ECO:0000256" key="6">
    <source>
        <dbReference type="HAMAP-Rule" id="MF_00073"/>
    </source>
</evidence>
<feature type="domain" description="NusB/RsmB/TIM44" evidence="7">
    <location>
        <begin position="6"/>
        <end position="123"/>
    </location>
</feature>
<evidence type="ECO:0000259" key="7">
    <source>
        <dbReference type="Pfam" id="PF01029"/>
    </source>
</evidence>
<evidence type="ECO:0000256" key="1">
    <source>
        <dbReference type="ARBA" id="ARBA00005952"/>
    </source>
</evidence>
<dbReference type="Proteomes" id="UP000823485">
    <property type="component" value="Unassembled WGS sequence"/>
</dbReference>
<dbReference type="InterPro" id="IPR035926">
    <property type="entry name" value="NusB-like_sf"/>
</dbReference>
<dbReference type="NCBIfam" id="TIGR01951">
    <property type="entry name" value="nusB"/>
    <property type="match status" value="1"/>
</dbReference>
<keyword evidence="4 6" id="KW-0805">Transcription regulation</keyword>
<dbReference type="Pfam" id="PF01029">
    <property type="entry name" value="NusB"/>
    <property type="match status" value="1"/>
</dbReference>
<evidence type="ECO:0000313" key="8">
    <source>
        <dbReference type="EMBL" id="MBM7713768.1"/>
    </source>
</evidence>
<dbReference type="Gene3D" id="1.10.940.10">
    <property type="entry name" value="NusB-like"/>
    <property type="match status" value="1"/>
</dbReference>
<name>A0ABS2R2A1_9BACI</name>
<sequence length="134" mass="15113">MKRRLAREKALQALFQIDMSGADTKEALNHVLDESPSDAFLEELIFGTVKNIGNIDKEISRHLERWSIERLAKVDLNILRIGTYELKYSNVPPNVAINEAVEVAKKFGDEKSGQFINGILSKIKGEKQGREEST</sequence>
<dbReference type="SUPFAM" id="SSF48013">
    <property type="entry name" value="NusB-like"/>
    <property type="match status" value="1"/>
</dbReference>
<evidence type="ECO:0000256" key="5">
    <source>
        <dbReference type="ARBA" id="ARBA00023163"/>
    </source>
</evidence>
<dbReference type="HAMAP" id="MF_00073">
    <property type="entry name" value="NusB"/>
    <property type="match status" value="1"/>
</dbReference>
<keyword evidence="5 6" id="KW-0804">Transcription</keyword>
<comment type="similarity">
    <text evidence="1 6">Belongs to the NusB family.</text>
</comment>
<dbReference type="PANTHER" id="PTHR11078:SF3">
    <property type="entry name" value="ANTITERMINATION NUSB DOMAIN-CONTAINING PROTEIN"/>
    <property type="match status" value="1"/>
</dbReference>
<protein>
    <recommendedName>
        <fullName evidence="6">Transcription antitermination protein NusB</fullName>
    </recommendedName>
    <alternativeName>
        <fullName evidence="6">Antitermination factor NusB</fullName>
    </alternativeName>
</protein>
<gene>
    <name evidence="6" type="primary">nusB</name>
    <name evidence="8" type="ORF">JOC94_000737</name>
</gene>
<keyword evidence="9" id="KW-1185">Reference proteome</keyword>
<evidence type="ECO:0000256" key="2">
    <source>
        <dbReference type="ARBA" id="ARBA00022814"/>
    </source>
</evidence>
<dbReference type="CDD" id="cd00619">
    <property type="entry name" value="Terminator_NusB"/>
    <property type="match status" value="1"/>
</dbReference>
<evidence type="ECO:0000313" key="9">
    <source>
        <dbReference type="Proteomes" id="UP000823485"/>
    </source>
</evidence>
<comment type="caution">
    <text evidence="8">The sequence shown here is derived from an EMBL/GenBank/DDBJ whole genome shotgun (WGS) entry which is preliminary data.</text>
</comment>
<keyword evidence="3 6" id="KW-0694">RNA-binding</keyword>
<dbReference type="InterPro" id="IPR006027">
    <property type="entry name" value="NusB_RsmB_TIM44"/>
</dbReference>
<comment type="function">
    <text evidence="6">Involved in transcription antitermination. Required for transcription of ribosomal RNA (rRNA) genes. Binds specifically to the boxA antiterminator sequence of the ribosomal RNA (rrn) operons.</text>
</comment>
<dbReference type="InterPro" id="IPR011605">
    <property type="entry name" value="NusB_fam"/>
</dbReference>
<proteinExistence type="inferred from homology"/>
<reference evidence="8 9" key="1">
    <citation type="submission" date="2021-01" db="EMBL/GenBank/DDBJ databases">
        <title>Genomic Encyclopedia of Type Strains, Phase IV (KMG-IV): sequencing the most valuable type-strain genomes for metagenomic binning, comparative biology and taxonomic classification.</title>
        <authorList>
            <person name="Goeker M."/>
        </authorList>
    </citation>
    <scope>NUCLEOTIDE SEQUENCE [LARGE SCALE GENOMIC DNA]</scope>
    <source>
        <strain evidence="8 9">DSM 105453</strain>
    </source>
</reference>
<organism evidence="8 9">
    <name type="scientific">Siminovitchia thermophila</name>
    <dbReference type="NCBI Taxonomy" id="1245522"/>
    <lineage>
        <taxon>Bacteria</taxon>
        <taxon>Bacillati</taxon>
        <taxon>Bacillota</taxon>
        <taxon>Bacilli</taxon>
        <taxon>Bacillales</taxon>
        <taxon>Bacillaceae</taxon>
        <taxon>Siminovitchia</taxon>
    </lineage>
</organism>
<accession>A0ABS2R2A1</accession>
<dbReference type="PANTHER" id="PTHR11078">
    <property type="entry name" value="N UTILIZATION SUBSTANCE PROTEIN B-RELATED"/>
    <property type="match status" value="1"/>
</dbReference>
<evidence type="ECO:0000256" key="3">
    <source>
        <dbReference type="ARBA" id="ARBA00022884"/>
    </source>
</evidence>